<dbReference type="Proteomes" id="UP000245523">
    <property type="component" value="Unassembled WGS sequence"/>
</dbReference>
<keyword evidence="2" id="KW-1185">Reference proteome</keyword>
<reference evidence="1 2" key="1">
    <citation type="submission" date="2018-05" db="EMBL/GenBank/DDBJ databases">
        <title>Animal gut microbial communities from fecal samples from Wisconsin, USA.</title>
        <authorList>
            <person name="Neumann A."/>
        </authorList>
    </citation>
    <scope>NUCLEOTIDE SEQUENCE [LARGE SCALE GENOMIC DNA]</scope>
    <source>
        <strain evidence="1 2">UWS4</strain>
    </source>
</reference>
<organism evidence="1 2">
    <name type="scientific">Hallerella porci</name>
    <dbReference type="NCBI Taxonomy" id="1945871"/>
    <lineage>
        <taxon>Bacteria</taxon>
        <taxon>Pseudomonadati</taxon>
        <taxon>Fibrobacterota</taxon>
        <taxon>Fibrobacteria</taxon>
        <taxon>Fibrobacterales</taxon>
        <taxon>Fibrobacteraceae</taxon>
        <taxon>Hallerella</taxon>
    </lineage>
</organism>
<evidence type="ECO:0000313" key="2">
    <source>
        <dbReference type="Proteomes" id="UP000245523"/>
    </source>
</evidence>
<dbReference type="RefSeq" id="WP_106200184.1">
    <property type="nucleotide sequence ID" value="NZ_QGHD01000048.1"/>
</dbReference>
<sequence length="136" mass="15669">MLLFCACATTYDRENRFDLLVSADFNSIAKIHCINRTPLSEETQTSFRVSVKQRGEDPLRVCYGISESEQCFDTYRNYTYTECRETTPPYKHCHDDRFDGNEVWKIYDTTSGDTLMLGNSIFIVITGEGCFAAIKR</sequence>
<evidence type="ECO:0000313" key="1">
    <source>
        <dbReference type="EMBL" id="PWK85957.1"/>
    </source>
</evidence>
<proteinExistence type="predicted"/>
<name>A0ABX5LIV8_9BACT</name>
<dbReference type="EMBL" id="QGHD01000048">
    <property type="protein sequence ID" value="PWK85957.1"/>
    <property type="molecule type" value="Genomic_DNA"/>
</dbReference>
<accession>A0ABX5LIV8</accession>
<gene>
    <name evidence="1" type="ORF">B0H50_1484</name>
</gene>
<protein>
    <submittedName>
        <fullName evidence="1">Uncharacterized protein</fullName>
    </submittedName>
</protein>
<comment type="caution">
    <text evidence="1">The sequence shown here is derived from an EMBL/GenBank/DDBJ whole genome shotgun (WGS) entry which is preliminary data.</text>
</comment>